<evidence type="ECO:0000313" key="9">
    <source>
        <dbReference type="EMBL" id="PTQ55205.1"/>
    </source>
</evidence>
<sequence>MFVFAGASQFIAVSMAALGSSWGSIVLLVFMLNLRHLLMSMHIASRFVDHRRWIRALVAFGVTDETYAMLMMRSRDLSPPMVLSLQFTAYISWVAGTWVGYTLGDALPERLQSGLGIALYAMFIALLVPSIRGKRSALMVSLLAMLSNTLFSRWIPSGLAIILTAVLIPLLMTWLLPSEMTTSRENDQVENLEIEQP</sequence>
<keyword evidence="6 8" id="KW-1133">Transmembrane helix</keyword>
<feature type="transmembrane region" description="Helical" evidence="8">
    <location>
        <begin position="113"/>
        <end position="131"/>
    </location>
</feature>
<feature type="transmembrane region" description="Helical" evidence="8">
    <location>
        <begin position="151"/>
        <end position="176"/>
    </location>
</feature>
<reference evidence="10" key="1">
    <citation type="journal article" date="2018" name="Sci. Rep.">
        <title>Lignite coal burning seam in the remote Altai Mountains harbors a hydrogen-driven thermophilic microbial community.</title>
        <authorList>
            <person name="Kadnikov V.V."/>
            <person name="Mardanov A.V."/>
            <person name="Ivasenko D.A."/>
            <person name="Antsiferov D.V."/>
            <person name="Beletsky A.V."/>
            <person name="Karnachuk O.V."/>
            <person name="Ravin N.V."/>
        </authorList>
    </citation>
    <scope>NUCLEOTIDE SEQUENCE [LARGE SCALE GENOMIC DNA]</scope>
</reference>
<evidence type="ECO:0000256" key="7">
    <source>
        <dbReference type="ARBA" id="ARBA00023136"/>
    </source>
</evidence>
<organism evidence="9 10">
    <name type="scientific">Candidatus Carbonibacillus altaicus</name>
    <dbReference type="NCBI Taxonomy" id="2163959"/>
    <lineage>
        <taxon>Bacteria</taxon>
        <taxon>Bacillati</taxon>
        <taxon>Bacillota</taxon>
        <taxon>Bacilli</taxon>
        <taxon>Bacillales</taxon>
        <taxon>Candidatus Carbonibacillus</taxon>
    </lineage>
</organism>
<dbReference type="AlphaFoldDB" id="A0A2R6XXQ7"/>
<protein>
    <submittedName>
        <fullName evidence="9">Branched-chain amino acid transporter</fullName>
    </submittedName>
</protein>
<keyword evidence="3" id="KW-0813">Transport</keyword>
<name>A0A2R6XXQ7_9BACL</name>
<evidence type="ECO:0000256" key="6">
    <source>
        <dbReference type="ARBA" id="ARBA00022989"/>
    </source>
</evidence>
<proteinExistence type="inferred from homology"/>
<keyword evidence="5 8" id="KW-0812">Transmembrane</keyword>
<dbReference type="InterPro" id="IPR011606">
    <property type="entry name" value="Brnchd-chn_aa_trnsp_permease"/>
</dbReference>
<dbReference type="Proteomes" id="UP000244338">
    <property type="component" value="Unassembled WGS sequence"/>
</dbReference>
<evidence type="ECO:0000256" key="3">
    <source>
        <dbReference type="ARBA" id="ARBA00022448"/>
    </source>
</evidence>
<accession>A0A2R6XXQ7</accession>
<dbReference type="PANTHER" id="PTHR34979">
    <property type="entry name" value="INNER MEMBRANE PROTEIN YGAZ"/>
    <property type="match status" value="1"/>
</dbReference>
<feature type="transmembrane region" description="Helical" evidence="8">
    <location>
        <begin position="82"/>
        <end position="101"/>
    </location>
</feature>
<dbReference type="PANTHER" id="PTHR34979:SF1">
    <property type="entry name" value="INNER MEMBRANE PROTEIN YGAZ"/>
    <property type="match status" value="1"/>
</dbReference>
<comment type="similarity">
    <text evidence="2">Belongs to the AzlC family.</text>
</comment>
<evidence type="ECO:0000313" key="10">
    <source>
        <dbReference type="Proteomes" id="UP000244338"/>
    </source>
</evidence>
<dbReference type="GO" id="GO:1903785">
    <property type="term" value="P:L-valine transmembrane transport"/>
    <property type="evidence" value="ECO:0007669"/>
    <property type="project" value="TreeGrafter"/>
</dbReference>
<comment type="caution">
    <text evidence="9">The sequence shown here is derived from an EMBL/GenBank/DDBJ whole genome shotgun (WGS) entry which is preliminary data.</text>
</comment>
<evidence type="ECO:0000256" key="8">
    <source>
        <dbReference type="SAM" id="Phobius"/>
    </source>
</evidence>
<dbReference type="EMBL" id="PEBX01000167">
    <property type="protein sequence ID" value="PTQ55205.1"/>
    <property type="molecule type" value="Genomic_DNA"/>
</dbReference>
<evidence type="ECO:0000256" key="2">
    <source>
        <dbReference type="ARBA" id="ARBA00010735"/>
    </source>
</evidence>
<keyword evidence="4" id="KW-1003">Cell membrane</keyword>
<evidence type="ECO:0000256" key="1">
    <source>
        <dbReference type="ARBA" id="ARBA00004651"/>
    </source>
</evidence>
<keyword evidence="7 8" id="KW-0472">Membrane</keyword>
<gene>
    <name evidence="9" type="ORF">BSOLF_2926</name>
</gene>
<comment type="subcellular location">
    <subcellularLocation>
        <location evidence="1">Cell membrane</location>
        <topology evidence="1">Multi-pass membrane protein</topology>
    </subcellularLocation>
</comment>
<dbReference type="Pfam" id="PF03591">
    <property type="entry name" value="AzlC"/>
    <property type="match status" value="1"/>
</dbReference>
<feature type="transmembrane region" description="Helical" evidence="8">
    <location>
        <begin position="6"/>
        <end position="32"/>
    </location>
</feature>
<evidence type="ECO:0000256" key="5">
    <source>
        <dbReference type="ARBA" id="ARBA00022692"/>
    </source>
</evidence>
<evidence type="ECO:0000256" key="4">
    <source>
        <dbReference type="ARBA" id="ARBA00022475"/>
    </source>
</evidence>
<dbReference type="GO" id="GO:0005886">
    <property type="term" value="C:plasma membrane"/>
    <property type="evidence" value="ECO:0007669"/>
    <property type="project" value="UniProtKB-SubCell"/>
</dbReference>
<feature type="transmembrane region" description="Helical" evidence="8">
    <location>
        <begin position="53"/>
        <end position="70"/>
    </location>
</feature>